<sequence>MPSFFKKKSSSYNKKTGQEKKKEYSSSPLSAVLEENIEYIKTQTGNSTDIVIRSFKHSPRFNTKSAIVYLKGLTDSQTVQELLIEPLMKSNPAESDPISMEDMIEGYLPLGNMEQIKDWNALFPALMSGHTIIFVDGYSVAISSATEGGEKRAVEEPRTQRAIRGSKEGFTESIETNISLVRRIIQNPSLWTETMTIGRVTKTKVTIMYLKGIARDDIIEELRKRLEKIDIDGVLESGFLEQYIEDQSISAFPTLYHSERPDAVAGNLLEGRFALFVNGTPFVLLGPVVFVQFFQSIEDYTERFYISTALRFLRVLVFFISLIGPATYIAATTFHQEMIPTQLLIAIAAQRESVPFPSFVEALIMEVTFEILREAGIRMPEAIGSAISIVGALVIGQAAVQAGVVSPAMVIIVAITAISSFATPSFSIAISARLLRFLFMISAATFGFFGMILGFIILVVHLCSLRSFGVPYMSPLAPFIPADLNDTFVRGPLWADRKRPAFISGSNNVRQSESTGRPQPEQSSEMVTDQEGDQQ</sequence>
<evidence type="ECO:0000256" key="1">
    <source>
        <dbReference type="ARBA" id="ARBA00005278"/>
    </source>
</evidence>
<feature type="transmembrane region" description="Helical" evidence="4">
    <location>
        <begin position="273"/>
        <end position="295"/>
    </location>
</feature>
<evidence type="ECO:0000256" key="2">
    <source>
        <dbReference type="ARBA" id="ARBA00023136"/>
    </source>
</evidence>
<feature type="region of interest" description="Disordered" evidence="3">
    <location>
        <begin position="504"/>
        <end position="535"/>
    </location>
</feature>
<comment type="similarity">
    <text evidence="1">Belongs to the GerABKA family.</text>
</comment>
<feature type="transmembrane region" description="Helical" evidence="4">
    <location>
        <begin position="315"/>
        <end position="334"/>
    </location>
</feature>
<dbReference type="GO" id="GO:0009847">
    <property type="term" value="P:spore germination"/>
    <property type="evidence" value="ECO:0007669"/>
    <property type="project" value="UniProtKB-UniRule"/>
</dbReference>
<reference evidence="6" key="1">
    <citation type="submission" date="2016-10" db="EMBL/GenBank/DDBJ databases">
        <authorList>
            <person name="Varghese N."/>
            <person name="Submissions S."/>
        </authorList>
    </citation>
    <scope>NUCLEOTIDE SEQUENCE [LARGE SCALE GENOMIC DNA]</scope>
    <source>
        <strain evidence="6">CGMCC 1.6854</strain>
    </source>
</reference>
<feature type="compositionally biased region" description="Polar residues" evidence="3">
    <location>
        <begin position="504"/>
        <end position="527"/>
    </location>
</feature>
<dbReference type="GO" id="GO:0005886">
    <property type="term" value="C:plasma membrane"/>
    <property type="evidence" value="ECO:0007669"/>
    <property type="project" value="UniProtKB-SubCell"/>
</dbReference>
<organism evidence="5 6">
    <name type="scientific">Fictibacillus solisalsi</name>
    <dbReference type="NCBI Taxonomy" id="459525"/>
    <lineage>
        <taxon>Bacteria</taxon>
        <taxon>Bacillati</taxon>
        <taxon>Bacillota</taxon>
        <taxon>Bacilli</taxon>
        <taxon>Bacillales</taxon>
        <taxon>Fictibacillaceae</taxon>
        <taxon>Fictibacillus</taxon>
    </lineage>
</organism>
<feature type="transmembrane region" description="Helical" evidence="4">
    <location>
        <begin position="437"/>
        <end position="462"/>
    </location>
</feature>
<proteinExistence type="inferred from homology"/>
<dbReference type="InterPro" id="IPR004995">
    <property type="entry name" value="Spore_Ger"/>
</dbReference>
<evidence type="ECO:0000313" key="6">
    <source>
        <dbReference type="Proteomes" id="UP000199544"/>
    </source>
</evidence>
<dbReference type="OrthoDB" id="9772630at2"/>
<dbReference type="PANTHER" id="PTHR22550">
    <property type="entry name" value="SPORE GERMINATION PROTEIN"/>
    <property type="match status" value="1"/>
</dbReference>
<dbReference type="EMBL" id="FNHW01000001">
    <property type="protein sequence ID" value="SDN11640.1"/>
    <property type="molecule type" value="Genomic_DNA"/>
</dbReference>
<accession>A0A1G9YRE7</accession>
<dbReference type="STRING" id="459525.SAMN04488137_3615"/>
<dbReference type="RefSeq" id="WP_090236466.1">
    <property type="nucleotide sequence ID" value="NZ_FNHW01000001.1"/>
</dbReference>
<gene>
    <name evidence="5" type="ORF">SAMN04488137_3615</name>
</gene>
<evidence type="ECO:0000256" key="3">
    <source>
        <dbReference type="SAM" id="MobiDB-lite"/>
    </source>
</evidence>
<protein>
    <submittedName>
        <fullName evidence="5">Spore germination protein KA</fullName>
    </submittedName>
</protein>
<feature type="transmembrane region" description="Helical" evidence="4">
    <location>
        <begin position="382"/>
        <end position="402"/>
    </location>
</feature>
<keyword evidence="4" id="KW-1133">Transmembrane helix</keyword>
<keyword evidence="2 4" id="KW-0472">Membrane</keyword>
<evidence type="ECO:0000313" key="5">
    <source>
        <dbReference type="EMBL" id="SDN11640.1"/>
    </source>
</evidence>
<dbReference type="Proteomes" id="UP000199544">
    <property type="component" value="Unassembled WGS sequence"/>
</dbReference>
<feature type="transmembrane region" description="Helical" evidence="4">
    <location>
        <begin position="408"/>
        <end position="430"/>
    </location>
</feature>
<keyword evidence="6" id="KW-1185">Reference proteome</keyword>
<dbReference type="AlphaFoldDB" id="A0A1G9YRE7"/>
<dbReference type="PIRSF" id="PIRSF005690">
    <property type="entry name" value="GerBA"/>
    <property type="match status" value="1"/>
</dbReference>
<dbReference type="InterPro" id="IPR050768">
    <property type="entry name" value="UPF0353/GerABKA_families"/>
</dbReference>
<name>A0A1G9YRE7_9BACL</name>
<dbReference type="Pfam" id="PF03323">
    <property type="entry name" value="GerA"/>
    <property type="match status" value="1"/>
</dbReference>
<dbReference type="PANTHER" id="PTHR22550:SF5">
    <property type="entry name" value="LEUCINE ZIPPER PROTEIN 4"/>
    <property type="match status" value="1"/>
</dbReference>
<keyword evidence="4" id="KW-0812">Transmembrane</keyword>
<feature type="region of interest" description="Disordered" evidence="3">
    <location>
        <begin position="1"/>
        <end position="27"/>
    </location>
</feature>
<evidence type="ECO:0000256" key="4">
    <source>
        <dbReference type="SAM" id="Phobius"/>
    </source>
</evidence>